<protein>
    <submittedName>
        <fullName evidence="1">31611_t:CDS:1</fullName>
    </submittedName>
</protein>
<name>A0ABN7WAD9_GIGMA</name>
<sequence>ITKLVGKAGYRNIKDILKYIIPTLIKNQIFDPLEPTIYIRISGDGRNVGPNSKYFCSWCTCQKSKIGLINKSWTIEKLMDSINQNIKSYLDCLWDLAIQEYKNDKIDLVRNISN</sequence>
<evidence type="ECO:0000313" key="1">
    <source>
        <dbReference type="EMBL" id="CAG8823639.1"/>
    </source>
</evidence>
<evidence type="ECO:0000313" key="2">
    <source>
        <dbReference type="Proteomes" id="UP000789901"/>
    </source>
</evidence>
<dbReference type="Proteomes" id="UP000789901">
    <property type="component" value="Unassembled WGS sequence"/>
</dbReference>
<accession>A0ABN7WAD9</accession>
<reference evidence="1 2" key="1">
    <citation type="submission" date="2021-06" db="EMBL/GenBank/DDBJ databases">
        <authorList>
            <person name="Kallberg Y."/>
            <person name="Tangrot J."/>
            <person name="Rosling A."/>
        </authorList>
    </citation>
    <scope>NUCLEOTIDE SEQUENCE [LARGE SCALE GENOMIC DNA]</scope>
    <source>
        <strain evidence="1 2">120-4 pot B 10/14</strain>
    </source>
</reference>
<organism evidence="1 2">
    <name type="scientific">Gigaspora margarita</name>
    <dbReference type="NCBI Taxonomy" id="4874"/>
    <lineage>
        <taxon>Eukaryota</taxon>
        <taxon>Fungi</taxon>
        <taxon>Fungi incertae sedis</taxon>
        <taxon>Mucoromycota</taxon>
        <taxon>Glomeromycotina</taxon>
        <taxon>Glomeromycetes</taxon>
        <taxon>Diversisporales</taxon>
        <taxon>Gigasporaceae</taxon>
        <taxon>Gigaspora</taxon>
    </lineage>
</organism>
<keyword evidence="2" id="KW-1185">Reference proteome</keyword>
<dbReference type="EMBL" id="CAJVQB010036235">
    <property type="protein sequence ID" value="CAG8823639.1"/>
    <property type="molecule type" value="Genomic_DNA"/>
</dbReference>
<gene>
    <name evidence="1" type="ORF">GMARGA_LOCUS28391</name>
</gene>
<comment type="caution">
    <text evidence="1">The sequence shown here is derived from an EMBL/GenBank/DDBJ whole genome shotgun (WGS) entry which is preliminary data.</text>
</comment>
<proteinExistence type="predicted"/>
<feature type="non-terminal residue" evidence="1">
    <location>
        <position position="1"/>
    </location>
</feature>